<dbReference type="EMBL" id="CP001681">
    <property type="protein sequence ID" value="ACU04640.1"/>
    <property type="molecule type" value="Genomic_DNA"/>
</dbReference>
<organism evidence="2 3">
    <name type="scientific">Pedobacter heparinus (strain ATCC 13125 / DSM 2366 / CIP 104194 / JCM 7457 / NBRC 12017 / NCIMB 9290 / NRRL B-14731 / HIM 762-3)</name>
    <dbReference type="NCBI Taxonomy" id="485917"/>
    <lineage>
        <taxon>Bacteria</taxon>
        <taxon>Pseudomonadati</taxon>
        <taxon>Bacteroidota</taxon>
        <taxon>Sphingobacteriia</taxon>
        <taxon>Sphingobacteriales</taxon>
        <taxon>Sphingobacteriaceae</taxon>
        <taxon>Pedobacter</taxon>
    </lineage>
</organism>
<evidence type="ECO:0000259" key="1">
    <source>
        <dbReference type="Pfam" id="PF06057"/>
    </source>
</evidence>
<sequence length="245" mass="27945">MANKNLYLLIVTSLLSLSGCSLLKRERVTRHNGIARSDFDLPVFAYPAADSNKTGTLIVMLSGDGGWLDFEDSLSVQFSKAGFNTVGFNCRDYFWERKTPRQTAEDLSMLLHVYIQQYNSTKIVLCGYSFGADVVPFIYNRLRPHLKSRITALGMLSPFATTDFKVHTSDLLNIAKDNRKYKVKAEIDRIRIPVFCFYGKDEEPKAQENILKPGFYLKLLAGDHRYEESTYQEIVNTLTNTINQK</sequence>
<dbReference type="InterPro" id="IPR010333">
    <property type="entry name" value="VirJ"/>
</dbReference>
<dbReference type="KEGG" id="phe:Phep_2436"/>
<dbReference type="SUPFAM" id="SSF53474">
    <property type="entry name" value="alpha/beta-Hydrolases"/>
    <property type="match status" value="1"/>
</dbReference>
<gene>
    <name evidence="2" type="ordered locus">Phep_2436</name>
</gene>
<dbReference type="Gene3D" id="3.40.50.1820">
    <property type="entry name" value="alpha/beta hydrolase"/>
    <property type="match status" value="1"/>
</dbReference>
<dbReference type="OrthoDB" id="641022at2"/>
<name>C6XZE4_PEDHD</name>
<dbReference type="PROSITE" id="PS51257">
    <property type="entry name" value="PROKAR_LIPOPROTEIN"/>
    <property type="match status" value="1"/>
</dbReference>
<evidence type="ECO:0000313" key="2">
    <source>
        <dbReference type="EMBL" id="ACU04640.1"/>
    </source>
</evidence>
<dbReference type="Proteomes" id="UP000000852">
    <property type="component" value="Chromosome"/>
</dbReference>
<protein>
    <submittedName>
        <fullName evidence="2">Virulence factor family protein</fullName>
    </submittedName>
</protein>
<reference evidence="2 3" key="1">
    <citation type="journal article" date="2009" name="Stand. Genomic Sci.">
        <title>Complete genome sequence of Pedobacter heparinus type strain (HIM 762-3).</title>
        <authorList>
            <person name="Han C."/>
            <person name="Spring S."/>
            <person name="Lapidus A."/>
            <person name="Del Rio T.G."/>
            <person name="Tice H."/>
            <person name="Copeland A."/>
            <person name="Cheng J.F."/>
            <person name="Lucas S."/>
            <person name="Chen F."/>
            <person name="Nolan M."/>
            <person name="Bruce D."/>
            <person name="Goodwin L."/>
            <person name="Pitluck S."/>
            <person name="Ivanova N."/>
            <person name="Mavromatis K."/>
            <person name="Mikhailova N."/>
            <person name="Pati A."/>
            <person name="Chen A."/>
            <person name="Palaniappan K."/>
            <person name="Land M."/>
            <person name="Hauser L."/>
            <person name="Chang Y.J."/>
            <person name="Jeffries C.C."/>
            <person name="Saunders E."/>
            <person name="Chertkov O."/>
            <person name="Brettin T."/>
            <person name="Goker M."/>
            <person name="Rohde M."/>
            <person name="Bristow J."/>
            <person name="Eisen J.A."/>
            <person name="Markowitz V."/>
            <person name="Hugenholtz P."/>
            <person name="Kyrpides N.C."/>
            <person name="Klenk H.P."/>
            <person name="Detter J.C."/>
        </authorList>
    </citation>
    <scope>NUCLEOTIDE SEQUENCE [LARGE SCALE GENOMIC DNA]</scope>
    <source>
        <strain evidence="3">ATCC 13125 / DSM 2366 / CIP 104194 / JCM 7457 / NBRC 12017 / NCIMB 9290 / NRRL B-14731 / HIM 762-3</strain>
    </source>
</reference>
<feature type="domain" description="Bacterial virulence" evidence="1">
    <location>
        <begin position="56"/>
        <end position="243"/>
    </location>
</feature>
<keyword evidence="3" id="KW-1185">Reference proteome</keyword>
<evidence type="ECO:0000313" key="3">
    <source>
        <dbReference type="Proteomes" id="UP000000852"/>
    </source>
</evidence>
<accession>C6XZE4</accession>
<dbReference type="RefSeq" id="WP_015808252.1">
    <property type="nucleotide sequence ID" value="NC_013061.1"/>
</dbReference>
<dbReference type="InterPro" id="IPR029058">
    <property type="entry name" value="AB_hydrolase_fold"/>
</dbReference>
<dbReference type="eggNOG" id="COG3946">
    <property type="taxonomic scope" value="Bacteria"/>
</dbReference>
<dbReference type="ESTHER" id="pedhd-c6xze4">
    <property type="family name" value="VirJ"/>
</dbReference>
<dbReference type="Pfam" id="PF06057">
    <property type="entry name" value="VirJ"/>
    <property type="match status" value="1"/>
</dbReference>
<dbReference type="STRING" id="485917.Phep_2436"/>
<dbReference type="AlphaFoldDB" id="C6XZE4"/>
<proteinExistence type="predicted"/>
<dbReference type="HOGENOM" id="CLU_094145_0_0_10"/>